<feature type="domain" description="Methyl-accepting transducer" evidence="6">
    <location>
        <begin position="270"/>
        <end position="506"/>
    </location>
</feature>
<dbReference type="SUPFAM" id="SSF58104">
    <property type="entry name" value="Methyl-accepting chemotaxis protein (MCP) signaling domain"/>
    <property type="match status" value="1"/>
</dbReference>
<dbReference type="SMART" id="SM00283">
    <property type="entry name" value="MA"/>
    <property type="match status" value="1"/>
</dbReference>
<dbReference type="InterPro" id="IPR004089">
    <property type="entry name" value="MCPsignal_dom"/>
</dbReference>
<evidence type="ECO:0000256" key="4">
    <source>
        <dbReference type="PROSITE-ProRule" id="PRU00284"/>
    </source>
</evidence>
<dbReference type="OrthoDB" id="1884279at2"/>
<sequence>MLPERFQRLRPKILGLLGAGILSVGLIAAVAIWLLSSQIARYDQLVQQEVSATALSDNINLNFKRQVQEWKNVLLRGHEAPRLQKYWDSFMSLHRQIQDDSDSFLRMQIDNDLKQQMSEFRTTHKRILAEYQKGYQAFIDSGFDHKAGDKAVAGIDRAPTQQLEELSSQLHSIILKQSEQTREQADDAIALSTLAIIMTMVISIGLSALFMNSKVVRPLTTLIDHLRNVSKGQLQQQVIIHSKDEIGRMSRGIETLRQNLLDICGGLDTTQQDLDRVCSSLVESAGAISNGVTEQNHGTDAVHSSVEQMTQYASDVSHHATDANGAANEAREAAGSSMAVMKQSISTISQTSEQIQATAGVISTLDEDARKIGSVLDVIKGIAEQTNLLALNAAIEAARAGEQGRGFAVVADEVRTLAARTQKSTEEIQQMIQNVQQGASNAVRAIEQGQQQTSESVSKVHAADEHLQKINAAIEHIGDLNRRIADSARQQSGVSEQILSSLTELSEIARVNGEHADSCEQDNRTLLEVKDRMASIIARLMHK</sequence>
<keyword evidence="5" id="KW-0812">Transmembrane</keyword>
<name>A0A0U2PIL6_9ALTE</name>
<dbReference type="FunFam" id="1.10.287.950:FF:000001">
    <property type="entry name" value="Methyl-accepting chemotaxis sensory transducer"/>
    <property type="match status" value="1"/>
</dbReference>
<keyword evidence="9" id="KW-1185">Reference proteome</keyword>
<evidence type="ECO:0000256" key="2">
    <source>
        <dbReference type="ARBA" id="ARBA00023224"/>
    </source>
</evidence>
<dbReference type="PROSITE" id="PS50111">
    <property type="entry name" value="CHEMOTAXIS_TRANSDUC_2"/>
    <property type="match status" value="1"/>
</dbReference>
<comment type="subcellular location">
    <subcellularLocation>
        <location evidence="1">Membrane</location>
    </subcellularLocation>
</comment>
<dbReference type="CDD" id="cd06225">
    <property type="entry name" value="HAMP"/>
    <property type="match status" value="1"/>
</dbReference>
<feature type="domain" description="HAMP" evidence="7">
    <location>
        <begin position="213"/>
        <end position="265"/>
    </location>
</feature>
<evidence type="ECO:0000259" key="7">
    <source>
        <dbReference type="PROSITE" id="PS50885"/>
    </source>
</evidence>
<dbReference type="Pfam" id="PF00672">
    <property type="entry name" value="HAMP"/>
    <property type="match status" value="1"/>
</dbReference>
<organism evidence="8 9">
    <name type="scientific">Lacimicrobium alkaliphilum</name>
    <dbReference type="NCBI Taxonomy" id="1526571"/>
    <lineage>
        <taxon>Bacteria</taxon>
        <taxon>Pseudomonadati</taxon>
        <taxon>Pseudomonadota</taxon>
        <taxon>Gammaproteobacteria</taxon>
        <taxon>Alteromonadales</taxon>
        <taxon>Alteromonadaceae</taxon>
        <taxon>Lacimicrobium</taxon>
    </lineage>
</organism>
<gene>
    <name evidence="8" type="ORF">AT746_14560</name>
</gene>
<reference evidence="8 9" key="1">
    <citation type="submission" date="2015-12" db="EMBL/GenBank/DDBJ databases">
        <title>Complete genome of Lacimicrobium alkaliphilum KCTC 32984.</title>
        <authorList>
            <person name="Kim S.-G."/>
            <person name="Lee Y.-J."/>
        </authorList>
    </citation>
    <scope>NUCLEOTIDE SEQUENCE [LARGE SCALE GENOMIC DNA]</scope>
    <source>
        <strain evidence="8 9">YelD216</strain>
    </source>
</reference>
<dbReference type="GO" id="GO:0006935">
    <property type="term" value="P:chemotaxis"/>
    <property type="evidence" value="ECO:0007669"/>
    <property type="project" value="UniProtKB-ARBA"/>
</dbReference>
<evidence type="ECO:0000259" key="6">
    <source>
        <dbReference type="PROSITE" id="PS50111"/>
    </source>
</evidence>
<dbReference type="RefSeq" id="WP_062481528.1">
    <property type="nucleotide sequence ID" value="NZ_CP013650.1"/>
</dbReference>
<dbReference type="STRING" id="1526571.AT746_14560"/>
<evidence type="ECO:0000256" key="3">
    <source>
        <dbReference type="ARBA" id="ARBA00029447"/>
    </source>
</evidence>
<dbReference type="PANTHER" id="PTHR32089:SF120">
    <property type="entry name" value="METHYL-ACCEPTING CHEMOTAXIS PROTEIN TLPQ"/>
    <property type="match status" value="1"/>
</dbReference>
<dbReference type="PROSITE" id="PS50885">
    <property type="entry name" value="HAMP"/>
    <property type="match status" value="1"/>
</dbReference>
<evidence type="ECO:0000256" key="5">
    <source>
        <dbReference type="SAM" id="Phobius"/>
    </source>
</evidence>
<comment type="similarity">
    <text evidence="3">Belongs to the methyl-accepting chemotaxis (MCP) protein family.</text>
</comment>
<evidence type="ECO:0000313" key="9">
    <source>
        <dbReference type="Proteomes" id="UP000068447"/>
    </source>
</evidence>
<proteinExistence type="inferred from homology"/>
<keyword evidence="5" id="KW-0472">Membrane</keyword>
<dbReference type="SMART" id="SM00304">
    <property type="entry name" value="HAMP"/>
    <property type="match status" value="1"/>
</dbReference>
<keyword evidence="2 4" id="KW-0807">Transducer</keyword>
<accession>A0A0U2PIL6</accession>
<evidence type="ECO:0000313" key="8">
    <source>
        <dbReference type="EMBL" id="ALS99357.1"/>
    </source>
</evidence>
<dbReference type="Pfam" id="PF00015">
    <property type="entry name" value="MCPsignal"/>
    <property type="match status" value="1"/>
</dbReference>
<evidence type="ECO:0000256" key="1">
    <source>
        <dbReference type="ARBA" id="ARBA00004370"/>
    </source>
</evidence>
<dbReference type="Proteomes" id="UP000068447">
    <property type="component" value="Chromosome"/>
</dbReference>
<keyword evidence="5" id="KW-1133">Transmembrane helix</keyword>
<dbReference type="EMBL" id="CP013650">
    <property type="protein sequence ID" value="ALS99357.1"/>
    <property type="molecule type" value="Genomic_DNA"/>
</dbReference>
<dbReference type="PANTHER" id="PTHR32089">
    <property type="entry name" value="METHYL-ACCEPTING CHEMOTAXIS PROTEIN MCPB"/>
    <property type="match status" value="1"/>
</dbReference>
<dbReference type="GO" id="GO:0016020">
    <property type="term" value="C:membrane"/>
    <property type="evidence" value="ECO:0007669"/>
    <property type="project" value="UniProtKB-SubCell"/>
</dbReference>
<dbReference type="InterPro" id="IPR003660">
    <property type="entry name" value="HAMP_dom"/>
</dbReference>
<dbReference type="AlphaFoldDB" id="A0A0U2PIL6"/>
<feature type="transmembrane region" description="Helical" evidence="5">
    <location>
        <begin position="188"/>
        <end position="211"/>
    </location>
</feature>
<feature type="transmembrane region" description="Helical" evidence="5">
    <location>
        <begin position="13"/>
        <end position="35"/>
    </location>
</feature>
<dbReference type="CDD" id="cd11386">
    <property type="entry name" value="MCP_signal"/>
    <property type="match status" value="1"/>
</dbReference>
<dbReference type="GO" id="GO:0007165">
    <property type="term" value="P:signal transduction"/>
    <property type="evidence" value="ECO:0007669"/>
    <property type="project" value="UniProtKB-KW"/>
</dbReference>
<protein>
    <submittedName>
        <fullName evidence="8">Chemotaxis protein</fullName>
    </submittedName>
</protein>
<dbReference type="KEGG" id="lal:AT746_14560"/>
<dbReference type="Gene3D" id="1.10.287.950">
    <property type="entry name" value="Methyl-accepting chemotaxis protein"/>
    <property type="match status" value="1"/>
</dbReference>